<reference evidence="3" key="1">
    <citation type="journal article" date="2023" name="Mol. Phylogenet. Evol.">
        <title>Genome-scale phylogeny and comparative genomics of the fungal order Sordariales.</title>
        <authorList>
            <person name="Hensen N."/>
            <person name="Bonometti L."/>
            <person name="Westerberg I."/>
            <person name="Brannstrom I.O."/>
            <person name="Guillou S."/>
            <person name="Cros-Aarteil S."/>
            <person name="Calhoun S."/>
            <person name="Haridas S."/>
            <person name="Kuo A."/>
            <person name="Mondo S."/>
            <person name="Pangilinan J."/>
            <person name="Riley R."/>
            <person name="LaButti K."/>
            <person name="Andreopoulos B."/>
            <person name="Lipzen A."/>
            <person name="Chen C."/>
            <person name="Yan M."/>
            <person name="Daum C."/>
            <person name="Ng V."/>
            <person name="Clum A."/>
            <person name="Steindorff A."/>
            <person name="Ohm R.A."/>
            <person name="Martin F."/>
            <person name="Silar P."/>
            <person name="Natvig D.O."/>
            <person name="Lalanne C."/>
            <person name="Gautier V."/>
            <person name="Ament-Velasquez S.L."/>
            <person name="Kruys A."/>
            <person name="Hutchinson M.I."/>
            <person name="Powell A.J."/>
            <person name="Barry K."/>
            <person name="Miller A.N."/>
            <person name="Grigoriev I.V."/>
            <person name="Debuchy R."/>
            <person name="Gladieux P."/>
            <person name="Hiltunen Thoren M."/>
            <person name="Johannesson H."/>
        </authorList>
    </citation>
    <scope>NUCLEOTIDE SEQUENCE</scope>
    <source>
        <strain evidence="3">CBS 560.94</strain>
    </source>
</reference>
<reference evidence="3" key="2">
    <citation type="submission" date="2023-06" db="EMBL/GenBank/DDBJ databases">
        <authorList>
            <consortium name="Lawrence Berkeley National Laboratory"/>
            <person name="Haridas S."/>
            <person name="Hensen N."/>
            <person name="Bonometti L."/>
            <person name="Westerberg I."/>
            <person name="Brannstrom I.O."/>
            <person name="Guillou S."/>
            <person name="Cros-Aarteil S."/>
            <person name="Calhoun S."/>
            <person name="Kuo A."/>
            <person name="Mondo S."/>
            <person name="Pangilinan J."/>
            <person name="Riley R."/>
            <person name="Labutti K."/>
            <person name="Andreopoulos B."/>
            <person name="Lipzen A."/>
            <person name="Chen C."/>
            <person name="Yanf M."/>
            <person name="Daum C."/>
            <person name="Ng V."/>
            <person name="Clum A."/>
            <person name="Steindorff A."/>
            <person name="Ohm R."/>
            <person name="Martin F."/>
            <person name="Silar P."/>
            <person name="Natvig D."/>
            <person name="Lalanne C."/>
            <person name="Gautier V."/>
            <person name="Ament-Velasquez S.L."/>
            <person name="Kruys A."/>
            <person name="Hutchinson M.I."/>
            <person name="Powell A.J."/>
            <person name="Barry K."/>
            <person name="Miller A.N."/>
            <person name="Grigoriev I.V."/>
            <person name="Debuchy R."/>
            <person name="Gladieux P."/>
            <person name="Thoren M.H."/>
            <person name="Johannesson H."/>
        </authorList>
    </citation>
    <scope>NUCLEOTIDE SEQUENCE</scope>
    <source>
        <strain evidence="3">CBS 560.94</strain>
    </source>
</reference>
<dbReference type="EMBL" id="JAUEPP010000003">
    <property type="protein sequence ID" value="KAK3348517.1"/>
    <property type="molecule type" value="Genomic_DNA"/>
</dbReference>
<proteinExistence type="predicted"/>
<evidence type="ECO:0000313" key="3">
    <source>
        <dbReference type="EMBL" id="KAK3348517.1"/>
    </source>
</evidence>
<dbReference type="RefSeq" id="XP_062683599.1">
    <property type="nucleotide sequence ID" value="XM_062821466.1"/>
</dbReference>
<evidence type="ECO:0000256" key="1">
    <source>
        <dbReference type="SAM" id="Coils"/>
    </source>
</evidence>
<protein>
    <submittedName>
        <fullName evidence="3">Uncharacterized protein</fullName>
    </submittedName>
</protein>
<evidence type="ECO:0000256" key="2">
    <source>
        <dbReference type="SAM" id="MobiDB-lite"/>
    </source>
</evidence>
<feature type="coiled-coil region" evidence="1">
    <location>
        <begin position="141"/>
        <end position="212"/>
    </location>
</feature>
<keyword evidence="4" id="KW-1185">Reference proteome</keyword>
<dbReference type="Proteomes" id="UP001278500">
    <property type="component" value="Unassembled WGS sequence"/>
</dbReference>
<accession>A0AAE0MU29</accession>
<name>A0AAE0MU29_9PEZI</name>
<dbReference type="AlphaFoldDB" id="A0AAE0MU29"/>
<sequence length="237" mass="25697">MQQWKVSKARLHTGYRLSGRSERKSAGSTLENMLENMSRARAFSVPCGGFPSNASGFALGRDVTPGPIESVMSTPSPSSSPEDHLQAEHSPDPVSVDIEEAPGSELAANTGSSRSLDDLVAIASNNNYALGSLAHAFSKEALALTEEFNKHAAALKKLQENLKAVQAEMDLMKALMRRLALMEECNKHAASLKKLQEDLNAVQAEMDLMKAFMRRLAGMTNASMDEWIRFAAEGLSD</sequence>
<keyword evidence="1" id="KW-0175">Coiled coil</keyword>
<feature type="region of interest" description="Disordered" evidence="2">
    <location>
        <begin position="64"/>
        <end position="97"/>
    </location>
</feature>
<comment type="caution">
    <text evidence="3">The sequence shown here is derived from an EMBL/GenBank/DDBJ whole genome shotgun (WGS) entry which is preliminary data.</text>
</comment>
<evidence type="ECO:0000313" key="4">
    <source>
        <dbReference type="Proteomes" id="UP001278500"/>
    </source>
</evidence>
<organism evidence="3 4">
    <name type="scientific">Neurospora tetraspora</name>
    <dbReference type="NCBI Taxonomy" id="94610"/>
    <lineage>
        <taxon>Eukaryota</taxon>
        <taxon>Fungi</taxon>
        <taxon>Dikarya</taxon>
        <taxon>Ascomycota</taxon>
        <taxon>Pezizomycotina</taxon>
        <taxon>Sordariomycetes</taxon>
        <taxon>Sordariomycetidae</taxon>
        <taxon>Sordariales</taxon>
        <taxon>Sordariaceae</taxon>
        <taxon>Neurospora</taxon>
    </lineage>
</organism>
<gene>
    <name evidence="3" type="ORF">B0H65DRAFT_177544</name>
</gene>
<dbReference type="GeneID" id="87858620"/>
<feature type="compositionally biased region" description="Basic and acidic residues" evidence="2">
    <location>
        <begin position="81"/>
        <end position="91"/>
    </location>
</feature>